<dbReference type="InterPro" id="IPR040800">
    <property type="entry name" value="MycE_N"/>
</dbReference>
<reference evidence="7" key="1">
    <citation type="submission" date="2017-12" db="EMBL/GenBank/DDBJ databases">
        <title>Sequencing the genomes of 1000 Actinobacteria strains.</title>
        <authorList>
            <person name="Klenk H.-P."/>
        </authorList>
    </citation>
    <scope>NUCLEOTIDE SEQUENCE [LARGE SCALE GENOMIC DNA]</scope>
    <source>
        <strain evidence="7">DSM 44228</strain>
    </source>
</reference>
<evidence type="ECO:0000313" key="8">
    <source>
        <dbReference type="Proteomes" id="UP000233786"/>
    </source>
</evidence>
<keyword evidence="2" id="KW-0489">Methyltransferase</keyword>
<dbReference type="Pfam" id="PF13578">
    <property type="entry name" value="Methyltransf_24"/>
    <property type="match status" value="1"/>
</dbReference>
<proteinExistence type="predicted"/>
<evidence type="ECO:0000256" key="2">
    <source>
        <dbReference type="ARBA" id="ARBA00022603"/>
    </source>
</evidence>
<evidence type="ECO:0000259" key="6">
    <source>
        <dbReference type="Pfam" id="PF17843"/>
    </source>
</evidence>
<name>A0A2N3Y621_SACSN</name>
<dbReference type="Gene3D" id="3.40.50.150">
    <property type="entry name" value="Vaccinia Virus protein VP39"/>
    <property type="match status" value="1"/>
</dbReference>
<feature type="domain" description="Methyltransferase MycE N-terminal" evidence="6">
    <location>
        <begin position="12"/>
        <end position="118"/>
    </location>
</feature>
<dbReference type="Proteomes" id="UP000233786">
    <property type="component" value="Unassembled WGS sequence"/>
</dbReference>
<keyword evidence="3" id="KW-0808">Transferase</keyword>
<comment type="caution">
    <text evidence="7">The sequence shown here is derived from an EMBL/GenBank/DDBJ whole genome shotgun (WGS) entry which is preliminary data.</text>
</comment>
<dbReference type="GO" id="GO:0008168">
    <property type="term" value="F:methyltransferase activity"/>
    <property type="evidence" value="ECO:0007669"/>
    <property type="project" value="UniProtKB-KW"/>
</dbReference>
<protein>
    <submittedName>
        <fullName evidence="7">Demethylmacrocin O-methyltransferase</fullName>
    </submittedName>
</protein>
<dbReference type="SUPFAM" id="SSF53335">
    <property type="entry name" value="S-adenosyl-L-methionine-dependent methyltransferases"/>
    <property type="match status" value="1"/>
</dbReference>
<sequence length="395" mass="43425">MSEIAVAPWSVVERLLLAAGAGPAKLQEAVQVAGLDAVADAIVDELVVRCDPLSLDESVRIGLEITSGAQLVRRTVELDHAGLRLAAVAEAAAVLRFDAVDLLEGLFGPVDGRRHNSREVRWSDSMTQFSPDQGLAGAQRLLAFRNRVSTAVHAVLAAAATRRADLGALAVRYGSDKWADLHWYTEHYEHHFSRFQDAPVRVLEIGIGGYHAPELGGASLRMWQRYFRRGLVYGLDIFEKAGNEGHRVRKLRGDQSDAEFLEDMAGKIGPFDIVIDDGSHVNDHVKKSFQSLFPHVRPGGLYVIEDLQTAYWPGYGGRDGEPAAQRTSIDMLKELIDGLHYQERESRCGTEPSYTERNVAALHFYHNLVFVEKGLNAEPAAPGFVPRQALGVEDG</sequence>
<evidence type="ECO:0000256" key="4">
    <source>
        <dbReference type="ARBA" id="ARBA00022691"/>
    </source>
</evidence>
<dbReference type="EMBL" id="PJNB01000001">
    <property type="protein sequence ID" value="PKW18360.1"/>
    <property type="molecule type" value="Genomic_DNA"/>
</dbReference>
<dbReference type="GO" id="GO:0017000">
    <property type="term" value="P:antibiotic biosynthetic process"/>
    <property type="evidence" value="ECO:0007669"/>
    <property type="project" value="UniProtKB-KW"/>
</dbReference>
<accession>A0A2N3Y621</accession>
<organism evidence="7 8">
    <name type="scientific">Saccharopolyspora spinosa</name>
    <dbReference type="NCBI Taxonomy" id="60894"/>
    <lineage>
        <taxon>Bacteria</taxon>
        <taxon>Bacillati</taxon>
        <taxon>Actinomycetota</taxon>
        <taxon>Actinomycetes</taxon>
        <taxon>Pseudonocardiales</taxon>
        <taxon>Pseudonocardiaceae</taxon>
        <taxon>Saccharopolyspora</taxon>
    </lineage>
</organism>
<dbReference type="RefSeq" id="WP_010309409.1">
    <property type="nucleotide sequence ID" value="NZ_CP061007.1"/>
</dbReference>
<dbReference type="STRING" id="994479.GCA_000194155_04536"/>
<keyword evidence="5" id="KW-0045">Antibiotic biosynthesis</keyword>
<evidence type="ECO:0000256" key="5">
    <source>
        <dbReference type="ARBA" id="ARBA00023194"/>
    </source>
</evidence>
<evidence type="ECO:0000313" key="7">
    <source>
        <dbReference type="EMBL" id="PKW18360.1"/>
    </source>
</evidence>
<keyword evidence="4" id="KW-0949">S-adenosyl-L-methionine</keyword>
<dbReference type="AlphaFoldDB" id="A0A2N3Y621"/>
<evidence type="ECO:0000256" key="1">
    <source>
        <dbReference type="ARBA" id="ARBA00004792"/>
    </source>
</evidence>
<gene>
    <name evidence="7" type="ORF">A8926_6437</name>
</gene>
<dbReference type="OrthoDB" id="9816424at2"/>
<evidence type="ECO:0000256" key="3">
    <source>
        <dbReference type="ARBA" id="ARBA00022679"/>
    </source>
</evidence>
<comment type="pathway">
    <text evidence="1">Antibiotic biosynthesis.</text>
</comment>
<dbReference type="GO" id="GO:0032259">
    <property type="term" value="P:methylation"/>
    <property type="evidence" value="ECO:0007669"/>
    <property type="project" value="UniProtKB-KW"/>
</dbReference>
<keyword evidence="8" id="KW-1185">Reference proteome</keyword>
<dbReference type="Pfam" id="PF17843">
    <property type="entry name" value="MycE_N"/>
    <property type="match status" value="1"/>
</dbReference>
<dbReference type="InterPro" id="IPR029063">
    <property type="entry name" value="SAM-dependent_MTases_sf"/>
</dbReference>